<evidence type="ECO:0000256" key="1">
    <source>
        <dbReference type="ARBA" id="ARBA00003534"/>
    </source>
</evidence>
<comment type="subcellular location">
    <subcellularLocation>
        <location evidence="2 6">Secreted</location>
        <location evidence="2 6">Cell wall</location>
    </subcellularLocation>
</comment>
<evidence type="ECO:0000256" key="5">
    <source>
        <dbReference type="ARBA" id="ARBA00023316"/>
    </source>
</evidence>
<evidence type="ECO:0000256" key="3">
    <source>
        <dbReference type="ARBA" id="ARBA00005784"/>
    </source>
</evidence>
<keyword evidence="5 6" id="KW-0961">Cell wall biogenesis/degradation</keyword>
<dbReference type="SUPFAM" id="SSF53474">
    <property type="entry name" value="alpha/beta-Hydrolases"/>
    <property type="match status" value="1"/>
</dbReference>
<dbReference type="InterPro" id="IPR029058">
    <property type="entry name" value="AB_hydrolase_fold"/>
</dbReference>
<keyword evidence="4 6" id="KW-0134">Cell wall</keyword>
<keyword evidence="9" id="KW-1185">Reference proteome</keyword>
<keyword evidence="7" id="KW-0812">Transmembrane</keyword>
<keyword evidence="6" id="KW-0964">Secreted</keyword>
<evidence type="ECO:0000256" key="4">
    <source>
        <dbReference type="ARBA" id="ARBA00022512"/>
    </source>
</evidence>
<dbReference type="Proteomes" id="UP000826656">
    <property type="component" value="Unassembled WGS sequence"/>
</dbReference>
<name>A0ABQ7W004_SOLTU</name>
<evidence type="ECO:0000313" key="8">
    <source>
        <dbReference type="EMBL" id="KAH0774070.1"/>
    </source>
</evidence>
<organism evidence="8 9">
    <name type="scientific">Solanum tuberosum</name>
    <name type="common">Potato</name>
    <dbReference type="NCBI Taxonomy" id="4113"/>
    <lineage>
        <taxon>Eukaryota</taxon>
        <taxon>Viridiplantae</taxon>
        <taxon>Streptophyta</taxon>
        <taxon>Embryophyta</taxon>
        <taxon>Tracheophyta</taxon>
        <taxon>Spermatophyta</taxon>
        <taxon>Magnoliopsida</taxon>
        <taxon>eudicotyledons</taxon>
        <taxon>Gunneridae</taxon>
        <taxon>Pentapetalae</taxon>
        <taxon>asterids</taxon>
        <taxon>lamiids</taxon>
        <taxon>Solanales</taxon>
        <taxon>Solanaceae</taxon>
        <taxon>Solanoideae</taxon>
        <taxon>Solaneae</taxon>
        <taxon>Solanum</taxon>
    </lineage>
</organism>
<reference evidence="8 9" key="1">
    <citation type="journal article" date="2021" name="bioRxiv">
        <title>Chromosome-scale and haplotype-resolved genome assembly of a tetraploid potato cultivar.</title>
        <authorList>
            <person name="Sun H."/>
            <person name="Jiao W.-B."/>
            <person name="Krause K."/>
            <person name="Campoy J.A."/>
            <person name="Goel M."/>
            <person name="Folz-Donahue K."/>
            <person name="Kukat C."/>
            <person name="Huettel B."/>
            <person name="Schneeberger K."/>
        </authorList>
    </citation>
    <scope>NUCLEOTIDE SEQUENCE [LARGE SCALE GENOMIC DNA]</scope>
    <source>
        <strain evidence="8">SolTubOtavaFocal</strain>
        <tissue evidence="8">Leaves</tissue>
    </source>
</reference>
<sequence length="439" mass="49684">MFYYISYHMRLSFIYRPQTLFSSNYVSSVQYIFCNIYILIKMMMVTKSLQLVVLLVCCLTIITIKCANATQNPNKYSVNPTIVHSAVSKGAVCLDGSPPAYYFEPGFGDGAENWIVHLSGGAWCMNVTNCQDRATTSNGSSKKMGQLDFQGIHSKNESQNPDFYNWNKVLVAYCDGGSFIGDSEYIDPTNNSTKNLQFRGQKIFYAVLEEVLEKGLKNAKNAILAGSSAGGYPAILYCDYFRDSLPIKSRVKCLVDSGYFVHFKNPVLERFWSWRYGGVAALQGAAKTLPKSCTSKMKAELCLYAENIQEYTKTPFFLYMSAFDNIETQYTLGDEKYTTIDEGKGSACLNASLREMRSDFLNAIPKGNDPKHRGVFIDAMHHHTSLITRWSFELALEINNVSAPIAFADWYFDRKYRYLIDQIHTMPVKNTFKTPSYAH</sequence>
<comment type="similarity">
    <text evidence="3 6">Belongs to the pectinacetylesterase family.</text>
</comment>
<evidence type="ECO:0000256" key="2">
    <source>
        <dbReference type="ARBA" id="ARBA00004191"/>
    </source>
</evidence>
<proteinExistence type="inferred from homology"/>
<accession>A0ABQ7W004</accession>
<feature type="transmembrane region" description="Helical" evidence="7">
    <location>
        <begin position="20"/>
        <end position="39"/>
    </location>
</feature>
<dbReference type="EC" id="3.1.1.-" evidence="6"/>
<evidence type="ECO:0000256" key="6">
    <source>
        <dbReference type="RuleBase" id="RU363114"/>
    </source>
</evidence>
<protein>
    <recommendedName>
        <fullName evidence="6">Pectin acetylesterase</fullName>
        <ecNumber evidence="6">3.1.1.-</ecNumber>
    </recommendedName>
</protein>
<keyword evidence="6" id="KW-0378">Hydrolase</keyword>
<comment type="function">
    <text evidence="1 6">Hydrolyzes acetyl esters in homogalacturonan regions of pectin. In type I primary cell wall, galacturonic acid residues of pectin can be acetylated at the O-2 and O-3 positions. Decreasing the degree of acetylation of pectin gels in vitro alters their physical properties.</text>
</comment>
<dbReference type="PANTHER" id="PTHR21562">
    <property type="entry name" value="NOTUM-RELATED"/>
    <property type="match status" value="1"/>
</dbReference>
<gene>
    <name evidence="8" type="ORF">KY290_011207</name>
</gene>
<dbReference type="EMBL" id="JAIVGD010000005">
    <property type="protein sequence ID" value="KAH0774070.1"/>
    <property type="molecule type" value="Genomic_DNA"/>
</dbReference>
<keyword evidence="7" id="KW-0472">Membrane</keyword>
<dbReference type="InterPro" id="IPR004963">
    <property type="entry name" value="PAE/NOTUM"/>
</dbReference>
<dbReference type="PANTHER" id="PTHR21562:SF123">
    <property type="entry name" value="PECTIN ACETYLESTERASE"/>
    <property type="match status" value="1"/>
</dbReference>
<evidence type="ECO:0000313" key="9">
    <source>
        <dbReference type="Proteomes" id="UP000826656"/>
    </source>
</evidence>
<comment type="caution">
    <text evidence="8">The sequence shown here is derived from an EMBL/GenBank/DDBJ whole genome shotgun (WGS) entry which is preliminary data.</text>
</comment>
<keyword evidence="7" id="KW-1133">Transmembrane helix</keyword>
<dbReference type="Pfam" id="PF03283">
    <property type="entry name" value="PAE"/>
    <property type="match status" value="1"/>
</dbReference>
<evidence type="ECO:0000256" key="7">
    <source>
        <dbReference type="SAM" id="Phobius"/>
    </source>
</evidence>